<sequence>MIKGNIIQMSLAAVLLTTALSAQSSRELSLSEAISYALQHKADAEKAQLNIKNADAQITEAKAGALPKLNASSTTTYNPILQEMVIPSFIDPTQTLKLTMGQKWTSSNSLALQQALFNQAVFVGLKAAKSTREFYIINAQLTEEQIIEKVANAYYQVYQAEQMLSNLDDNLAITEQTNTIIKGLYDAGLAKKIDYDRTQVALNNLKSTRNQLVNTVSLSENALKFIIGMPMEESVKLPASAFDPQLIEVEETQLSERTELKVLGKQLELLDWKKRATEAQYYPTASLSANYTWYGQGSKFPWWNGSKNGVYWSDIASISLNITVPIFNGFAIKSKVEQSKIEIQKAQADLRDTQLALDMSFKNAKTQLENSAIAISTQEENVKLAEEVLSNIRNNYKFGLASLNDILDAEKDLASAKNNLTKSKLDYKLAEIQLLKSQGKLKTLSN</sequence>
<keyword evidence="7" id="KW-0998">Cell outer membrane</keyword>
<keyword evidence="4" id="KW-1134">Transmembrane beta strand</keyword>
<gene>
    <name evidence="8" type="ORF">DBX24_06235</name>
</gene>
<accession>A0A6P1QXA4</accession>
<dbReference type="EMBL" id="CP029149">
    <property type="protein sequence ID" value="QHN65511.1"/>
    <property type="molecule type" value="Genomic_DNA"/>
</dbReference>
<evidence type="ECO:0000256" key="2">
    <source>
        <dbReference type="ARBA" id="ARBA00007613"/>
    </source>
</evidence>
<evidence type="ECO:0000256" key="7">
    <source>
        <dbReference type="ARBA" id="ARBA00023237"/>
    </source>
</evidence>
<evidence type="ECO:0000313" key="9">
    <source>
        <dbReference type="Proteomes" id="UP000464318"/>
    </source>
</evidence>
<dbReference type="KEGG" id="bcad:DBX24_06235"/>
<dbReference type="InterPro" id="IPR051906">
    <property type="entry name" value="TolC-like"/>
</dbReference>
<dbReference type="InterPro" id="IPR003423">
    <property type="entry name" value="OMP_efflux"/>
</dbReference>
<proteinExistence type="inferred from homology"/>
<dbReference type="GO" id="GO:0009279">
    <property type="term" value="C:cell outer membrane"/>
    <property type="evidence" value="ECO:0007669"/>
    <property type="project" value="UniProtKB-SubCell"/>
</dbReference>
<dbReference type="PANTHER" id="PTHR30026">
    <property type="entry name" value="OUTER MEMBRANE PROTEIN TOLC"/>
    <property type="match status" value="1"/>
</dbReference>
<keyword evidence="3" id="KW-0813">Transport</keyword>
<reference evidence="8 9" key="1">
    <citation type="submission" date="2018-04" db="EMBL/GenBank/DDBJ databases">
        <title>Characteristic and Complete Genome Sequencing of A Novel Member of Infective Endocarditis Causative Bacteria: Bergeyella cardium QL-PH.</title>
        <authorList>
            <person name="Pan H."/>
            <person name="Sun E."/>
            <person name="Zhang Y."/>
        </authorList>
    </citation>
    <scope>NUCLEOTIDE SEQUENCE [LARGE SCALE GENOMIC DNA]</scope>
    <source>
        <strain evidence="8 9">HPQL</strain>
    </source>
</reference>
<protein>
    <submittedName>
        <fullName evidence="8">TolC family protein</fullName>
    </submittedName>
</protein>
<evidence type="ECO:0000313" key="8">
    <source>
        <dbReference type="EMBL" id="QHN65511.1"/>
    </source>
</evidence>
<dbReference type="GO" id="GO:0015288">
    <property type="term" value="F:porin activity"/>
    <property type="evidence" value="ECO:0007669"/>
    <property type="project" value="TreeGrafter"/>
</dbReference>
<dbReference type="AlphaFoldDB" id="A0A6P1QXA4"/>
<dbReference type="Pfam" id="PF02321">
    <property type="entry name" value="OEP"/>
    <property type="match status" value="2"/>
</dbReference>
<comment type="subcellular location">
    <subcellularLocation>
        <location evidence="1">Cell outer membrane</location>
    </subcellularLocation>
</comment>
<evidence type="ECO:0000256" key="4">
    <source>
        <dbReference type="ARBA" id="ARBA00022452"/>
    </source>
</evidence>
<dbReference type="OrthoDB" id="367883at2"/>
<dbReference type="Gene3D" id="1.20.1600.10">
    <property type="entry name" value="Outer membrane efflux proteins (OEP)"/>
    <property type="match status" value="1"/>
</dbReference>
<dbReference type="RefSeq" id="WP_160224322.1">
    <property type="nucleotide sequence ID" value="NZ_CP029149.1"/>
</dbReference>
<dbReference type="GO" id="GO:1990281">
    <property type="term" value="C:efflux pump complex"/>
    <property type="evidence" value="ECO:0007669"/>
    <property type="project" value="TreeGrafter"/>
</dbReference>
<evidence type="ECO:0000256" key="1">
    <source>
        <dbReference type="ARBA" id="ARBA00004442"/>
    </source>
</evidence>
<dbReference type="PANTHER" id="PTHR30026:SF20">
    <property type="entry name" value="OUTER MEMBRANE PROTEIN TOLC"/>
    <property type="match status" value="1"/>
</dbReference>
<dbReference type="SUPFAM" id="SSF56954">
    <property type="entry name" value="Outer membrane efflux proteins (OEP)"/>
    <property type="match status" value="1"/>
</dbReference>
<evidence type="ECO:0000256" key="5">
    <source>
        <dbReference type="ARBA" id="ARBA00022692"/>
    </source>
</evidence>
<dbReference type="GO" id="GO:0015562">
    <property type="term" value="F:efflux transmembrane transporter activity"/>
    <property type="evidence" value="ECO:0007669"/>
    <property type="project" value="InterPro"/>
</dbReference>
<evidence type="ECO:0000256" key="6">
    <source>
        <dbReference type="ARBA" id="ARBA00023136"/>
    </source>
</evidence>
<keyword evidence="6" id="KW-0472">Membrane</keyword>
<keyword evidence="9" id="KW-1185">Reference proteome</keyword>
<name>A0A6P1QXA4_9FLAO</name>
<comment type="similarity">
    <text evidence="2">Belongs to the outer membrane factor (OMF) (TC 1.B.17) family.</text>
</comment>
<organism evidence="8 9">
    <name type="scientific">Bergeyella cardium</name>
    <dbReference type="NCBI Taxonomy" id="1585976"/>
    <lineage>
        <taxon>Bacteria</taxon>
        <taxon>Pseudomonadati</taxon>
        <taxon>Bacteroidota</taxon>
        <taxon>Flavobacteriia</taxon>
        <taxon>Flavobacteriales</taxon>
        <taxon>Weeksellaceae</taxon>
        <taxon>Bergeyella</taxon>
    </lineage>
</organism>
<keyword evidence="5" id="KW-0812">Transmembrane</keyword>
<evidence type="ECO:0000256" key="3">
    <source>
        <dbReference type="ARBA" id="ARBA00022448"/>
    </source>
</evidence>
<dbReference type="Proteomes" id="UP000464318">
    <property type="component" value="Chromosome"/>
</dbReference>